<accession>A0AAW2VZJ4</accession>
<dbReference type="AlphaFoldDB" id="A0AAW2VZJ4"/>
<dbReference type="InterPro" id="IPR004332">
    <property type="entry name" value="Transposase_MuDR"/>
</dbReference>
<feature type="domain" description="Transposase MuDR plant" evidence="2">
    <location>
        <begin position="88"/>
        <end position="153"/>
    </location>
</feature>
<sequence length="176" mass="20059">MSEEEREDCNEDGREEGEDCDEDSSTEEGEGSHQEGEENNSGDELSSYKSDDHCESENKSDSEFEDDVMHGALSRDASIFPNELEEKVKLEKGMVFVDIDAFRTVLREYVIQDGFQIMRLRNEKTRVTAHCASKDYPWRIHASPLADGVTFQIKTCFYHTCVRSDLTKLASAIWIA</sequence>
<comment type="caution">
    <text evidence="3">The sequence shown here is derived from an EMBL/GenBank/DDBJ whole genome shotgun (WGS) entry which is preliminary data.</text>
</comment>
<protein>
    <recommendedName>
        <fullName evidence="2">Transposase MuDR plant domain-containing protein</fullName>
    </recommendedName>
</protein>
<proteinExistence type="predicted"/>
<evidence type="ECO:0000259" key="2">
    <source>
        <dbReference type="Pfam" id="PF03108"/>
    </source>
</evidence>
<evidence type="ECO:0000256" key="1">
    <source>
        <dbReference type="SAM" id="MobiDB-lite"/>
    </source>
</evidence>
<feature type="region of interest" description="Disordered" evidence="1">
    <location>
        <begin position="1"/>
        <end position="64"/>
    </location>
</feature>
<reference evidence="3" key="1">
    <citation type="submission" date="2020-06" db="EMBL/GenBank/DDBJ databases">
        <authorList>
            <person name="Li T."/>
            <person name="Hu X."/>
            <person name="Zhang T."/>
            <person name="Song X."/>
            <person name="Zhang H."/>
            <person name="Dai N."/>
            <person name="Sheng W."/>
            <person name="Hou X."/>
            <person name="Wei L."/>
        </authorList>
    </citation>
    <scope>NUCLEOTIDE SEQUENCE</scope>
    <source>
        <strain evidence="3">KEN1</strain>
        <tissue evidence="3">Leaf</tissue>
    </source>
</reference>
<feature type="compositionally biased region" description="Basic and acidic residues" evidence="1">
    <location>
        <begin position="49"/>
        <end position="62"/>
    </location>
</feature>
<organism evidence="3">
    <name type="scientific">Sesamum latifolium</name>
    <dbReference type="NCBI Taxonomy" id="2727402"/>
    <lineage>
        <taxon>Eukaryota</taxon>
        <taxon>Viridiplantae</taxon>
        <taxon>Streptophyta</taxon>
        <taxon>Embryophyta</taxon>
        <taxon>Tracheophyta</taxon>
        <taxon>Spermatophyta</taxon>
        <taxon>Magnoliopsida</taxon>
        <taxon>eudicotyledons</taxon>
        <taxon>Gunneridae</taxon>
        <taxon>Pentapetalae</taxon>
        <taxon>asterids</taxon>
        <taxon>lamiids</taxon>
        <taxon>Lamiales</taxon>
        <taxon>Pedaliaceae</taxon>
        <taxon>Sesamum</taxon>
    </lineage>
</organism>
<feature type="compositionally biased region" description="Acidic residues" evidence="1">
    <location>
        <begin position="1"/>
        <end position="29"/>
    </location>
</feature>
<evidence type="ECO:0000313" key="3">
    <source>
        <dbReference type="EMBL" id="KAL0433442.1"/>
    </source>
</evidence>
<gene>
    <name evidence="3" type="ORF">Slati_2678500</name>
</gene>
<reference evidence="3" key="2">
    <citation type="journal article" date="2024" name="Plant">
        <title>Genomic evolution and insights into agronomic trait innovations of Sesamum species.</title>
        <authorList>
            <person name="Miao H."/>
            <person name="Wang L."/>
            <person name="Qu L."/>
            <person name="Liu H."/>
            <person name="Sun Y."/>
            <person name="Le M."/>
            <person name="Wang Q."/>
            <person name="Wei S."/>
            <person name="Zheng Y."/>
            <person name="Lin W."/>
            <person name="Duan Y."/>
            <person name="Cao H."/>
            <person name="Xiong S."/>
            <person name="Wang X."/>
            <person name="Wei L."/>
            <person name="Li C."/>
            <person name="Ma Q."/>
            <person name="Ju M."/>
            <person name="Zhao R."/>
            <person name="Li G."/>
            <person name="Mu C."/>
            <person name="Tian Q."/>
            <person name="Mei H."/>
            <person name="Zhang T."/>
            <person name="Gao T."/>
            <person name="Zhang H."/>
        </authorList>
    </citation>
    <scope>NUCLEOTIDE SEQUENCE</scope>
    <source>
        <strain evidence="3">KEN1</strain>
    </source>
</reference>
<dbReference type="EMBL" id="JACGWN010000009">
    <property type="protein sequence ID" value="KAL0433442.1"/>
    <property type="molecule type" value="Genomic_DNA"/>
</dbReference>
<name>A0AAW2VZJ4_9LAMI</name>
<dbReference type="Pfam" id="PF03108">
    <property type="entry name" value="DBD_Tnp_Mut"/>
    <property type="match status" value="1"/>
</dbReference>